<gene>
    <name evidence="4" type="ORF">RUM44_001219</name>
</gene>
<evidence type="ECO:0000313" key="4">
    <source>
        <dbReference type="EMBL" id="KAK6635964.1"/>
    </source>
</evidence>
<dbReference type="PANTHER" id="PTHR23278">
    <property type="entry name" value="SIDESTEP PROTEIN"/>
    <property type="match status" value="1"/>
</dbReference>
<proteinExistence type="predicted"/>
<evidence type="ECO:0000259" key="3">
    <source>
        <dbReference type="PROSITE" id="PS50853"/>
    </source>
</evidence>
<feature type="domain" description="Ig-like" evidence="2">
    <location>
        <begin position="10"/>
        <end position="102"/>
    </location>
</feature>
<reference evidence="4 5" key="1">
    <citation type="submission" date="2023-09" db="EMBL/GenBank/DDBJ databases">
        <title>Genomes of two closely related lineages of the louse Polyplax serrata with different host specificities.</title>
        <authorList>
            <person name="Martinu J."/>
            <person name="Tarabai H."/>
            <person name="Stefka J."/>
            <person name="Hypsa V."/>
        </authorList>
    </citation>
    <scope>NUCLEOTIDE SEQUENCE [LARGE SCALE GENOMIC DNA]</scope>
    <source>
        <strain evidence="4">98ZLc_SE</strain>
    </source>
</reference>
<dbReference type="InterPro" id="IPR003961">
    <property type="entry name" value="FN3_dom"/>
</dbReference>
<keyword evidence="5" id="KW-1185">Reference proteome</keyword>
<sequence>METCTIPVPPRCTKEFKSRTVGALKRDTVRIHCEVDADPSKDVKFSWTFNTSGDVLPLPAARVVSSELSSHIDFTPISDADFGTLSCWAVNSIGRQEEPCMTHIVPAGVPEPPKECQLRNHTSGGLQVTCVPGYDGGLQQHFMLEVEEYNGQQTDNSIDGKTDFQVIPKFKVLGSEPDFMLRGLESGVLYTLSVFGINAKGRSEPPVVIPAVRFGDSAARLTSTESMKGKTEDEGNNPTIFVLGALIGVALLILVAIATTASLFLCKKKPEKSDAEEKDIFMCPEKKTEKNQFQVHFSGGTHKSKKVNNCNRKSVHEILPLEEINSLKPFADTLDSETVQTAVIRKNRGSAARQIRNSLSLSTGNPVELTECRPIPVEIKPLNLVSPRNSAVVAVDESETEPLNESINREEIPKKSHARVTLNPEGVVLKCVIEAPPRWCTFLDRKSCRATEFNSPRWGLQLSSREGKQRLDDQRQREWMTETSVDFLSSPHYFLHIK</sequence>
<dbReference type="EMBL" id="JAWJWF010000003">
    <property type="protein sequence ID" value="KAK6635964.1"/>
    <property type="molecule type" value="Genomic_DNA"/>
</dbReference>
<keyword evidence="1" id="KW-1133">Transmembrane helix</keyword>
<protein>
    <recommendedName>
        <fullName evidence="6">Ig-like domain-containing protein</fullName>
    </recommendedName>
</protein>
<evidence type="ECO:0000259" key="2">
    <source>
        <dbReference type="PROSITE" id="PS50835"/>
    </source>
</evidence>
<keyword evidence="1" id="KW-0472">Membrane</keyword>
<accession>A0ABR1B9S8</accession>
<feature type="transmembrane region" description="Helical" evidence="1">
    <location>
        <begin position="240"/>
        <end position="265"/>
    </location>
</feature>
<dbReference type="InterPro" id="IPR013783">
    <property type="entry name" value="Ig-like_fold"/>
</dbReference>
<feature type="domain" description="Fibronectin type-III" evidence="3">
    <location>
        <begin position="109"/>
        <end position="217"/>
    </location>
</feature>
<evidence type="ECO:0000256" key="1">
    <source>
        <dbReference type="SAM" id="Phobius"/>
    </source>
</evidence>
<keyword evidence="1" id="KW-0812">Transmembrane</keyword>
<organism evidence="4 5">
    <name type="scientific">Polyplax serrata</name>
    <name type="common">Common mouse louse</name>
    <dbReference type="NCBI Taxonomy" id="468196"/>
    <lineage>
        <taxon>Eukaryota</taxon>
        <taxon>Metazoa</taxon>
        <taxon>Ecdysozoa</taxon>
        <taxon>Arthropoda</taxon>
        <taxon>Hexapoda</taxon>
        <taxon>Insecta</taxon>
        <taxon>Pterygota</taxon>
        <taxon>Neoptera</taxon>
        <taxon>Paraneoptera</taxon>
        <taxon>Psocodea</taxon>
        <taxon>Troctomorpha</taxon>
        <taxon>Phthiraptera</taxon>
        <taxon>Anoplura</taxon>
        <taxon>Polyplacidae</taxon>
        <taxon>Polyplax</taxon>
    </lineage>
</organism>
<evidence type="ECO:0000313" key="5">
    <source>
        <dbReference type="Proteomes" id="UP001359485"/>
    </source>
</evidence>
<dbReference type="SUPFAM" id="SSF49265">
    <property type="entry name" value="Fibronectin type III"/>
    <property type="match status" value="1"/>
</dbReference>
<dbReference type="CDD" id="cd00063">
    <property type="entry name" value="FN3"/>
    <property type="match status" value="1"/>
</dbReference>
<dbReference type="InterPro" id="IPR036116">
    <property type="entry name" value="FN3_sf"/>
</dbReference>
<dbReference type="Gene3D" id="2.60.40.10">
    <property type="entry name" value="Immunoglobulins"/>
    <property type="match status" value="2"/>
</dbReference>
<dbReference type="SUPFAM" id="SSF48726">
    <property type="entry name" value="Immunoglobulin"/>
    <property type="match status" value="1"/>
</dbReference>
<dbReference type="Proteomes" id="UP001359485">
    <property type="component" value="Unassembled WGS sequence"/>
</dbReference>
<comment type="caution">
    <text evidence="4">The sequence shown here is derived from an EMBL/GenBank/DDBJ whole genome shotgun (WGS) entry which is preliminary data.</text>
</comment>
<evidence type="ECO:0008006" key="6">
    <source>
        <dbReference type="Google" id="ProtNLM"/>
    </source>
</evidence>
<name>A0ABR1B9S8_POLSC</name>
<dbReference type="PANTHER" id="PTHR23278:SF4">
    <property type="entry name" value="SIDESTEP, ISOFORM C"/>
    <property type="match status" value="1"/>
</dbReference>
<dbReference type="InterPro" id="IPR036179">
    <property type="entry name" value="Ig-like_dom_sf"/>
</dbReference>
<dbReference type="PROSITE" id="PS50835">
    <property type="entry name" value="IG_LIKE"/>
    <property type="match status" value="1"/>
</dbReference>
<dbReference type="SMART" id="SM00060">
    <property type="entry name" value="FN3"/>
    <property type="match status" value="1"/>
</dbReference>
<dbReference type="PROSITE" id="PS50853">
    <property type="entry name" value="FN3"/>
    <property type="match status" value="1"/>
</dbReference>
<dbReference type="InterPro" id="IPR007110">
    <property type="entry name" value="Ig-like_dom"/>
</dbReference>